<keyword evidence="4" id="KW-1185">Reference proteome</keyword>
<dbReference type="Pfam" id="PF09723">
    <property type="entry name" value="Zn_ribbon_8"/>
    <property type="match status" value="1"/>
</dbReference>
<accession>A0A0M3QFR0</accession>
<dbReference type="Proteomes" id="UP000057158">
    <property type="component" value="Chromosome"/>
</dbReference>
<dbReference type="RefSeq" id="WP_053550598.1">
    <property type="nucleotide sequence ID" value="NZ_CP010802.1"/>
</dbReference>
<name>A0A0M3QFR0_9BACT</name>
<protein>
    <submittedName>
        <fullName evidence="3">Putative regulatory protein, FmdB family</fullName>
    </submittedName>
</protein>
<evidence type="ECO:0000313" key="3">
    <source>
        <dbReference type="EMBL" id="ALC16503.1"/>
    </source>
</evidence>
<sequence length="63" mass="6392">MPIYEYACASCGRIFEKIQRVPERDFPCPSCGARAERTVSRTAAGASSGGGATAAGCGSGGFT</sequence>
<dbReference type="KEGG" id="des:DSOUD_1725"/>
<feature type="region of interest" description="Disordered" evidence="1">
    <location>
        <begin position="42"/>
        <end position="63"/>
    </location>
</feature>
<feature type="compositionally biased region" description="Gly residues" evidence="1">
    <location>
        <begin position="47"/>
        <end position="63"/>
    </location>
</feature>
<dbReference type="AlphaFoldDB" id="A0A0M3QFR0"/>
<dbReference type="SUPFAM" id="SSF57802">
    <property type="entry name" value="Rubredoxin-like"/>
    <property type="match status" value="1"/>
</dbReference>
<gene>
    <name evidence="3" type="ORF">DSOUD_1725</name>
</gene>
<evidence type="ECO:0000256" key="1">
    <source>
        <dbReference type="SAM" id="MobiDB-lite"/>
    </source>
</evidence>
<dbReference type="PATRIC" id="fig|1603606.3.peg.1877"/>
<dbReference type="InterPro" id="IPR013429">
    <property type="entry name" value="Regulatory_FmdB_Zinc_ribbon"/>
</dbReference>
<organism evidence="3 4">
    <name type="scientific">Desulfuromonas soudanensis</name>
    <dbReference type="NCBI Taxonomy" id="1603606"/>
    <lineage>
        <taxon>Bacteria</taxon>
        <taxon>Pseudomonadati</taxon>
        <taxon>Thermodesulfobacteriota</taxon>
        <taxon>Desulfuromonadia</taxon>
        <taxon>Desulfuromonadales</taxon>
        <taxon>Desulfuromonadaceae</taxon>
        <taxon>Desulfuromonas</taxon>
    </lineage>
</organism>
<dbReference type="OrthoDB" id="9813321at2"/>
<evidence type="ECO:0000259" key="2">
    <source>
        <dbReference type="SMART" id="SM00834"/>
    </source>
</evidence>
<reference evidence="3 4" key="1">
    <citation type="submission" date="2015-07" db="EMBL/GenBank/DDBJ databases">
        <title>Isolation and Genomic Characterization of a Novel Halophilic Metal-Reducing Deltaproteobacterium from the Deep Subsurface.</title>
        <authorList>
            <person name="Badalamenti J.P."/>
            <person name="Summers Z.M."/>
            <person name="Gralnick J.A."/>
            <person name="Bond D.R."/>
        </authorList>
    </citation>
    <scope>NUCLEOTIDE SEQUENCE [LARGE SCALE GENOMIC DNA]</scope>
    <source>
        <strain evidence="3 4">WTL</strain>
    </source>
</reference>
<dbReference type="STRING" id="1603606.DSOUD_1725"/>
<dbReference type="SMART" id="SM00834">
    <property type="entry name" value="CxxC_CXXC_SSSS"/>
    <property type="match status" value="1"/>
</dbReference>
<evidence type="ECO:0000313" key="4">
    <source>
        <dbReference type="Proteomes" id="UP000057158"/>
    </source>
</evidence>
<dbReference type="Gene3D" id="2.20.28.30">
    <property type="entry name" value="RNA polymerase ii, chain L"/>
    <property type="match status" value="1"/>
</dbReference>
<dbReference type="EMBL" id="CP010802">
    <property type="protein sequence ID" value="ALC16503.1"/>
    <property type="molecule type" value="Genomic_DNA"/>
</dbReference>
<proteinExistence type="predicted"/>
<feature type="domain" description="Putative regulatory protein FmdB zinc ribbon" evidence="2">
    <location>
        <begin position="1"/>
        <end position="40"/>
    </location>
</feature>
<dbReference type="NCBIfam" id="TIGR02605">
    <property type="entry name" value="CxxC_CxxC_SSSS"/>
    <property type="match status" value="1"/>
</dbReference>